<keyword evidence="1" id="KW-0812">Transmembrane</keyword>
<keyword evidence="1" id="KW-0472">Membrane</keyword>
<evidence type="ECO:0000256" key="2">
    <source>
        <dbReference type="SAM" id="SignalP"/>
    </source>
</evidence>
<gene>
    <name evidence="3" type="ORF">SAMN05877753_104302</name>
</gene>
<accession>A0A285CUX2</accession>
<dbReference type="RefSeq" id="WP_097158689.1">
    <property type="nucleotide sequence ID" value="NZ_JBEPMQ010000006.1"/>
</dbReference>
<evidence type="ECO:0000256" key="1">
    <source>
        <dbReference type="SAM" id="Phobius"/>
    </source>
</evidence>
<keyword evidence="2" id="KW-0732">Signal</keyword>
<feature type="chain" id="PRO_5038602928" description="Preprotein translocase subunit Tim44" evidence="2">
    <location>
        <begin position="23"/>
        <end position="146"/>
    </location>
</feature>
<protein>
    <recommendedName>
        <fullName evidence="5">Preprotein translocase subunit Tim44</fullName>
    </recommendedName>
</protein>
<keyword evidence="1" id="KW-1133">Transmembrane helix</keyword>
<evidence type="ECO:0000313" key="3">
    <source>
        <dbReference type="EMBL" id="SNX70733.1"/>
    </source>
</evidence>
<feature type="signal peptide" evidence="2">
    <location>
        <begin position="1"/>
        <end position="22"/>
    </location>
</feature>
<dbReference type="Proteomes" id="UP000219546">
    <property type="component" value="Unassembled WGS sequence"/>
</dbReference>
<keyword evidence="4" id="KW-1185">Reference proteome</keyword>
<evidence type="ECO:0000313" key="4">
    <source>
        <dbReference type="Proteomes" id="UP000219546"/>
    </source>
</evidence>
<evidence type="ECO:0008006" key="5">
    <source>
        <dbReference type="Google" id="ProtNLM"/>
    </source>
</evidence>
<dbReference type="AlphaFoldDB" id="A0A285CUX2"/>
<sequence>MKKIAAALLTAALMFAPVSNFVFPDHPTTVEAKSYKSGKKGFNFNSSSTTNQSSFQNKADTSTINKSATASSTKGFMSSGLMKGLMVGGIAGLLFGGLFANMGILGSILGLFVNVMAIFLIIGLIRRLFTFFKNKRKKEEANPWRS</sequence>
<dbReference type="EMBL" id="OAOP01000004">
    <property type="protein sequence ID" value="SNX70733.1"/>
    <property type="molecule type" value="Genomic_DNA"/>
</dbReference>
<proteinExistence type="predicted"/>
<reference evidence="3 4" key="1">
    <citation type="submission" date="2017-08" db="EMBL/GenBank/DDBJ databases">
        <authorList>
            <person name="de Groot N.N."/>
        </authorList>
    </citation>
    <scope>NUCLEOTIDE SEQUENCE [LARGE SCALE GENOMIC DNA]</scope>
    <source>
        <strain evidence="3 4">JC228</strain>
    </source>
</reference>
<feature type="transmembrane region" description="Helical" evidence="1">
    <location>
        <begin position="104"/>
        <end position="129"/>
    </location>
</feature>
<organism evidence="3 4">
    <name type="scientific">Bacillus oleivorans</name>
    <dbReference type="NCBI Taxonomy" id="1448271"/>
    <lineage>
        <taxon>Bacteria</taxon>
        <taxon>Bacillati</taxon>
        <taxon>Bacillota</taxon>
        <taxon>Bacilli</taxon>
        <taxon>Bacillales</taxon>
        <taxon>Bacillaceae</taxon>
        <taxon>Bacillus</taxon>
    </lineage>
</organism>
<dbReference type="OrthoDB" id="2990597at2"/>
<name>A0A285CUX2_9BACI</name>